<reference evidence="3 4" key="1">
    <citation type="journal article" date="2019" name="Int. J. Syst. Evol. Microbiol.">
        <title>The Global Catalogue of Microorganisms (GCM) 10K type strain sequencing project: providing services to taxonomists for standard genome sequencing and annotation.</title>
        <authorList>
            <consortium name="The Broad Institute Genomics Platform"/>
            <consortium name="The Broad Institute Genome Sequencing Center for Infectious Disease"/>
            <person name="Wu L."/>
            <person name="Ma J."/>
        </authorList>
    </citation>
    <scope>NUCLEOTIDE SEQUENCE [LARGE SCALE GENOMIC DNA]</scope>
    <source>
        <strain evidence="3 4">CGMCC 1.12563</strain>
    </source>
</reference>
<proteinExistence type="predicted"/>
<feature type="region of interest" description="Disordered" evidence="1">
    <location>
        <begin position="1"/>
        <end position="41"/>
    </location>
</feature>
<comment type="caution">
    <text evidence="3">The sequence shown here is derived from an EMBL/GenBank/DDBJ whole genome shotgun (WGS) entry which is preliminary data.</text>
</comment>
<feature type="compositionally biased region" description="Basic and acidic residues" evidence="1">
    <location>
        <begin position="1"/>
        <end position="10"/>
    </location>
</feature>
<feature type="compositionally biased region" description="Basic and acidic residues" evidence="1">
    <location>
        <begin position="18"/>
        <end position="41"/>
    </location>
</feature>
<evidence type="ECO:0000313" key="4">
    <source>
        <dbReference type="Proteomes" id="UP001597187"/>
    </source>
</evidence>
<dbReference type="RefSeq" id="WP_305794364.1">
    <property type="nucleotide sequence ID" value="NZ_JALXFV010000003.1"/>
</dbReference>
<keyword evidence="4" id="KW-1185">Reference proteome</keyword>
<dbReference type="AlphaFoldDB" id="A0ABD6ASI1"/>
<accession>A0ABD6ASI1</accession>
<dbReference type="Proteomes" id="UP001597187">
    <property type="component" value="Unassembled WGS sequence"/>
</dbReference>
<dbReference type="EMBL" id="JBHUDC010000003">
    <property type="protein sequence ID" value="MFD1512850.1"/>
    <property type="molecule type" value="Genomic_DNA"/>
</dbReference>
<gene>
    <name evidence="3" type="ORF">ACFSBT_06100</name>
</gene>
<protein>
    <recommendedName>
        <fullName evidence="2">DUF7967 domain-containing protein</fullName>
    </recommendedName>
</protein>
<dbReference type="Pfam" id="PF25921">
    <property type="entry name" value="DUF7967"/>
    <property type="match status" value="1"/>
</dbReference>
<feature type="domain" description="DUF7967" evidence="2">
    <location>
        <begin position="7"/>
        <end position="41"/>
    </location>
</feature>
<evidence type="ECO:0000313" key="3">
    <source>
        <dbReference type="EMBL" id="MFD1512850.1"/>
    </source>
</evidence>
<evidence type="ECO:0000259" key="2">
    <source>
        <dbReference type="Pfam" id="PF25921"/>
    </source>
</evidence>
<evidence type="ECO:0000256" key="1">
    <source>
        <dbReference type="SAM" id="MobiDB-lite"/>
    </source>
</evidence>
<sequence>MNGHGERSPDDLSSVDETETRRRYADAVARMTERHDPGDHV</sequence>
<organism evidence="3 4">
    <name type="scientific">Halomarina rubra</name>
    <dbReference type="NCBI Taxonomy" id="2071873"/>
    <lineage>
        <taxon>Archaea</taxon>
        <taxon>Methanobacteriati</taxon>
        <taxon>Methanobacteriota</taxon>
        <taxon>Stenosarchaea group</taxon>
        <taxon>Halobacteria</taxon>
        <taxon>Halobacteriales</taxon>
        <taxon>Natronomonadaceae</taxon>
        <taxon>Halomarina</taxon>
    </lineage>
</organism>
<dbReference type="InterPro" id="IPR058273">
    <property type="entry name" value="DUF7967"/>
</dbReference>
<name>A0ABD6ASI1_9EURY</name>